<sequence length="166" mass="18190">MSSRILIKPHPFNLLTREQLVTLHPDLLSYAVYRSIEGVRVDDAGLCSSEPVYVRAWSFLTEEEQMLYTGRISFPLSRQPKGVASSTALQEVNTGPGSGATSAFMDVVSHDVRDLAVTGAALKLRKESQKPESGFASQTSSDTEAMQEGSTQEAPQQHPQKHSQQN</sequence>
<evidence type="ECO:0000256" key="1">
    <source>
        <dbReference type="SAM" id="MobiDB-lite"/>
    </source>
</evidence>
<name>A0A4U8UN48_STECR</name>
<feature type="compositionally biased region" description="Polar residues" evidence="1">
    <location>
        <begin position="135"/>
        <end position="166"/>
    </location>
</feature>
<feature type="region of interest" description="Disordered" evidence="1">
    <location>
        <begin position="122"/>
        <end position="166"/>
    </location>
</feature>
<protein>
    <submittedName>
        <fullName evidence="2">Uncharacterized protein</fullName>
    </submittedName>
</protein>
<proteinExistence type="predicted"/>
<gene>
    <name evidence="2" type="ORF">L596_001991</name>
</gene>
<dbReference type="AlphaFoldDB" id="A0A4U8UN48"/>
<dbReference type="EMBL" id="AZBU02000001">
    <property type="protein sequence ID" value="TMS34382.1"/>
    <property type="molecule type" value="Genomic_DNA"/>
</dbReference>
<reference evidence="2 3" key="2">
    <citation type="journal article" date="2019" name="G3 (Bethesda)">
        <title>Hybrid Assembly of the Genome of the Entomopathogenic Nematode Steinernema carpocapsae Identifies the X-Chromosome.</title>
        <authorList>
            <person name="Serra L."/>
            <person name="Macchietto M."/>
            <person name="Macias-Munoz A."/>
            <person name="McGill C.J."/>
            <person name="Rodriguez I.M."/>
            <person name="Rodriguez B."/>
            <person name="Murad R."/>
            <person name="Mortazavi A."/>
        </authorList>
    </citation>
    <scope>NUCLEOTIDE SEQUENCE [LARGE SCALE GENOMIC DNA]</scope>
    <source>
        <strain evidence="2 3">ALL</strain>
    </source>
</reference>
<keyword evidence="3" id="KW-1185">Reference proteome</keyword>
<dbReference type="Proteomes" id="UP000298663">
    <property type="component" value="Unassembled WGS sequence"/>
</dbReference>
<accession>A0A4U8UN48</accession>
<evidence type="ECO:0000313" key="3">
    <source>
        <dbReference type="Proteomes" id="UP000298663"/>
    </source>
</evidence>
<evidence type="ECO:0000313" key="2">
    <source>
        <dbReference type="EMBL" id="TMS34382.1"/>
    </source>
</evidence>
<comment type="caution">
    <text evidence="2">The sequence shown here is derived from an EMBL/GenBank/DDBJ whole genome shotgun (WGS) entry which is preliminary data.</text>
</comment>
<organism evidence="2 3">
    <name type="scientific">Steinernema carpocapsae</name>
    <name type="common">Entomopathogenic nematode</name>
    <dbReference type="NCBI Taxonomy" id="34508"/>
    <lineage>
        <taxon>Eukaryota</taxon>
        <taxon>Metazoa</taxon>
        <taxon>Ecdysozoa</taxon>
        <taxon>Nematoda</taxon>
        <taxon>Chromadorea</taxon>
        <taxon>Rhabditida</taxon>
        <taxon>Tylenchina</taxon>
        <taxon>Panagrolaimomorpha</taxon>
        <taxon>Strongyloidoidea</taxon>
        <taxon>Steinernematidae</taxon>
        <taxon>Steinernema</taxon>
    </lineage>
</organism>
<reference evidence="2 3" key="1">
    <citation type="journal article" date="2015" name="Genome Biol.">
        <title>Comparative genomics of Steinernema reveals deeply conserved gene regulatory networks.</title>
        <authorList>
            <person name="Dillman A.R."/>
            <person name="Macchietto M."/>
            <person name="Porter C.F."/>
            <person name="Rogers A."/>
            <person name="Williams B."/>
            <person name="Antoshechkin I."/>
            <person name="Lee M.M."/>
            <person name="Goodwin Z."/>
            <person name="Lu X."/>
            <person name="Lewis E.E."/>
            <person name="Goodrich-Blair H."/>
            <person name="Stock S.P."/>
            <person name="Adams B.J."/>
            <person name="Sternberg P.W."/>
            <person name="Mortazavi A."/>
        </authorList>
    </citation>
    <scope>NUCLEOTIDE SEQUENCE [LARGE SCALE GENOMIC DNA]</scope>
    <source>
        <strain evidence="2 3">ALL</strain>
    </source>
</reference>